<dbReference type="EMBL" id="KB096716">
    <property type="protein sequence ID" value="ESO02937.1"/>
    <property type="molecule type" value="Genomic_DNA"/>
</dbReference>
<dbReference type="HOGENOM" id="CLU_588338_0_0_1"/>
<organism evidence="14 15">
    <name type="scientific">Helobdella robusta</name>
    <name type="common">Californian leech</name>
    <dbReference type="NCBI Taxonomy" id="6412"/>
    <lineage>
        <taxon>Eukaryota</taxon>
        <taxon>Metazoa</taxon>
        <taxon>Spiralia</taxon>
        <taxon>Lophotrochozoa</taxon>
        <taxon>Annelida</taxon>
        <taxon>Clitellata</taxon>
        <taxon>Hirudinea</taxon>
        <taxon>Rhynchobdellida</taxon>
        <taxon>Glossiphoniidae</taxon>
        <taxon>Helobdella</taxon>
    </lineage>
</organism>
<gene>
    <name evidence="14" type="primary">20212179</name>
    <name evidence="13" type="ORF">HELRODRAFT_192166</name>
</gene>
<keyword evidence="9" id="KW-0727">SH2 domain</keyword>
<protein>
    <recommendedName>
        <fullName evidence="4">phosphatidylinositol-3,4,5-trisphosphate 5-phosphatase</fullName>
        <ecNumber evidence="4">3.1.3.86</ecNumber>
    </recommendedName>
</protein>
<keyword evidence="11" id="KW-0206">Cytoskeleton</keyword>
<keyword evidence="15" id="KW-1185">Reference proteome</keyword>
<dbReference type="eggNOG" id="KOG0565">
    <property type="taxonomic scope" value="Eukaryota"/>
</dbReference>
<dbReference type="GO" id="GO:0002376">
    <property type="term" value="P:immune system process"/>
    <property type="evidence" value="ECO:0007669"/>
    <property type="project" value="UniProtKB-KW"/>
</dbReference>
<keyword evidence="7" id="KW-0378">Hydrolase</keyword>
<dbReference type="GO" id="GO:0009966">
    <property type="term" value="P:regulation of signal transduction"/>
    <property type="evidence" value="ECO:0000318"/>
    <property type="project" value="GO_Central"/>
</dbReference>
<dbReference type="AlphaFoldDB" id="T1FTN2"/>
<evidence type="ECO:0000313" key="14">
    <source>
        <dbReference type="EnsemblMetazoa" id="HelroP192166"/>
    </source>
</evidence>
<dbReference type="PANTHER" id="PTHR46051">
    <property type="entry name" value="SH2 DOMAIN-CONTAINING PROTEIN"/>
    <property type="match status" value="1"/>
</dbReference>
<dbReference type="PANTHER" id="PTHR46051:SF1">
    <property type="entry name" value="INOSITOL POLYPHOSPHATE-RELATED PHOSPHATASE DOMAIN-CONTAINING PROTEIN"/>
    <property type="match status" value="1"/>
</dbReference>
<dbReference type="Proteomes" id="UP000015101">
    <property type="component" value="Unassembled WGS sequence"/>
</dbReference>
<dbReference type="OrthoDB" id="7862313at2759"/>
<reference evidence="13 15" key="2">
    <citation type="journal article" date="2013" name="Nature">
        <title>Insights into bilaterian evolution from three spiralian genomes.</title>
        <authorList>
            <person name="Simakov O."/>
            <person name="Marletaz F."/>
            <person name="Cho S.J."/>
            <person name="Edsinger-Gonzales E."/>
            <person name="Havlak P."/>
            <person name="Hellsten U."/>
            <person name="Kuo D.H."/>
            <person name="Larsson T."/>
            <person name="Lv J."/>
            <person name="Arendt D."/>
            <person name="Savage R."/>
            <person name="Osoegawa K."/>
            <person name="de Jong P."/>
            <person name="Grimwood J."/>
            <person name="Chapman J.A."/>
            <person name="Shapiro H."/>
            <person name="Aerts A."/>
            <person name="Otillar R.P."/>
            <person name="Terry A.Y."/>
            <person name="Boore J.L."/>
            <person name="Grigoriev I.V."/>
            <person name="Lindberg D.R."/>
            <person name="Seaver E.C."/>
            <person name="Weisblat D.A."/>
            <person name="Putnam N.H."/>
            <person name="Rokhsar D.S."/>
        </authorList>
    </citation>
    <scope>NUCLEOTIDE SEQUENCE</scope>
</reference>
<evidence type="ECO:0000256" key="4">
    <source>
        <dbReference type="ARBA" id="ARBA00012981"/>
    </source>
</evidence>
<evidence type="ECO:0000256" key="10">
    <source>
        <dbReference type="ARBA" id="ARBA00023136"/>
    </source>
</evidence>
<dbReference type="Pfam" id="PF22669">
    <property type="entry name" value="Exo_endo_phos2"/>
    <property type="match status" value="1"/>
</dbReference>
<dbReference type="GO" id="GO:0046856">
    <property type="term" value="P:phosphatidylinositol dephosphorylation"/>
    <property type="evidence" value="ECO:0007669"/>
    <property type="project" value="InterPro"/>
</dbReference>
<dbReference type="GO" id="GO:0005856">
    <property type="term" value="C:cytoskeleton"/>
    <property type="evidence" value="ECO:0007669"/>
    <property type="project" value="UniProtKB-SubCell"/>
</dbReference>
<feature type="domain" description="Inositol polyphosphate-related phosphatase" evidence="12">
    <location>
        <begin position="145"/>
        <end position="462"/>
    </location>
</feature>
<dbReference type="FunFam" id="3.60.10.10:FF:000005">
    <property type="entry name" value="phosphatidylinositol 3,4,5-trisphosphate 5-phosphatase 1"/>
    <property type="match status" value="1"/>
</dbReference>
<dbReference type="EMBL" id="AMQM01004907">
    <property type="status" value="NOT_ANNOTATED_CDS"/>
    <property type="molecule type" value="Genomic_DNA"/>
</dbReference>
<dbReference type="STRING" id="6412.T1FTN2"/>
<dbReference type="GO" id="GO:0016020">
    <property type="term" value="C:membrane"/>
    <property type="evidence" value="ECO:0007669"/>
    <property type="project" value="UniProtKB-SubCell"/>
</dbReference>
<comment type="similarity">
    <text evidence="3">Belongs to the inositol 1,4,5-trisphosphate 5-phosphatase family.</text>
</comment>
<dbReference type="SUPFAM" id="SSF56219">
    <property type="entry name" value="DNase I-like"/>
    <property type="match status" value="1"/>
</dbReference>
<dbReference type="EC" id="3.1.3.86" evidence="4"/>
<dbReference type="Pfam" id="PF24150">
    <property type="entry name" value="C2_SHIP1-2_first"/>
    <property type="match status" value="1"/>
</dbReference>
<reference evidence="15" key="1">
    <citation type="submission" date="2012-12" db="EMBL/GenBank/DDBJ databases">
        <authorList>
            <person name="Hellsten U."/>
            <person name="Grimwood J."/>
            <person name="Chapman J.A."/>
            <person name="Shapiro H."/>
            <person name="Aerts A."/>
            <person name="Otillar R.P."/>
            <person name="Terry A.Y."/>
            <person name="Boore J.L."/>
            <person name="Simakov O."/>
            <person name="Marletaz F."/>
            <person name="Cho S.-J."/>
            <person name="Edsinger-Gonzales E."/>
            <person name="Havlak P."/>
            <person name="Kuo D.-H."/>
            <person name="Larsson T."/>
            <person name="Lv J."/>
            <person name="Arendt D."/>
            <person name="Savage R."/>
            <person name="Osoegawa K."/>
            <person name="de Jong P."/>
            <person name="Lindberg D.R."/>
            <person name="Seaver E.C."/>
            <person name="Weisblat D.A."/>
            <person name="Putnam N.H."/>
            <person name="Grigoriev I.V."/>
            <person name="Rokhsar D.S."/>
        </authorList>
    </citation>
    <scope>NUCLEOTIDE SEQUENCE</scope>
</reference>
<dbReference type="Gene3D" id="3.60.10.10">
    <property type="entry name" value="Endonuclease/exonuclease/phosphatase"/>
    <property type="match status" value="1"/>
</dbReference>
<evidence type="ECO:0000256" key="1">
    <source>
        <dbReference type="ARBA" id="ARBA00004170"/>
    </source>
</evidence>
<accession>T1FTN2</accession>
<sequence>MWKEGGVVVNDDQLASSTPLISSLSTAFSLPSPQLNLPVIPSASFDVRTVTSLGPLSKLLLTVDMMAGNLHALKSTKDAITKKNIFSHDKIEQLVKSTTCNTRLDMFVNGMKKKTYVFDDARQRETFCQLIQQLKRKHSSDVDVNYVSIFIGSWNMGSEIPMFCLQPWLRSDGLGKKRSKTLGMIGHDIYVVGTQESSLSDKEWSNRILSLLMESFGEEYYVVLIASLWSIRTLIIAKSKHKKKISNVQQSTVKTGIANALGNKGAMGVSLHFGGTSFCFINAHLTSGGEKMKRRNDNVKDISRFLDMGMKYGKDVTNKFHHVFFFGDLNYRLDQLDPQTIAESVKNADGNYQQLLEHDQLKQCINNKELCYFKYYGGVEEEEILFPPTYRYMKGSSDCYVWEKKKATGVRINVPSWCDRVLWKSYPYFWITNTSYGCCNNVCSSDHKPVFSSFDVKVRSPLLAF</sequence>
<evidence type="ECO:0000256" key="5">
    <source>
        <dbReference type="ARBA" id="ARBA00022490"/>
    </source>
</evidence>
<dbReference type="InParanoid" id="T1FTN2"/>
<dbReference type="GeneID" id="20212179"/>
<dbReference type="EnsemblMetazoa" id="HelroT192166">
    <property type="protein sequence ID" value="HelroP192166"/>
    <property type="gene ID" value="HelroG192166"/>
</dbReference>
<dbReference type="RefSeq" id="XP_009019151.1">
    <property type="nucleotide sequence ID" value="XM_009020903.1"/>
</dbReference>
<evidence type="ECO:0000256" key="11">
    <source>
        <dbReference type="ARBA" id="ARBA00023212"/>
    </source>
</evidence>
<evidence type="ECO:0000256" key="9">
    <source>
        <dbReference type="ARBA" id="ARBA00022999"/>
    </source>
</evidence>
<evidence type="ECO:0000259" key="12">
    <source>
        <dbReference type="SMART" id="SM00128"/>
    </source>
</evidence>
<keyword evidence="10" id="KW-0472">Membrane</keyword>
<evidence type="ECO:0000256" key="8">
    <source>
        <dbReference type="ARBA" id="ARBA00022859"/>
    </source>
</evidence>
<evidence type="ECO:0000256" key="3">
    <source>
        <dbReference type="ARBA" id="ARBA00008734"/>
    </source>
</evidence>
<keyword evidence="6" id="KW-0597">Phosphoprotein</keyword>
<keyword evidence="5" id="KW-0963">Cytoplasm</keyword>
<keyword evidence="8" id="KW-0391">Immunity</keyword>
<dbReference type="InterPro" id="IPR000300">
    <property type="entry name" value="IPPc"/>
</dbReference>
<evidence type="ECO:0000256" key="6">
    <source>
        <dbReference type="ARBA" id="ARBA00022553"/>
    </source>
</evidence>
<name>T1FTN2_HELRO</name>
<dbReference type="InterPro" id="IPR036691">
    <property type="entry name" value="Endo/exonu/phosph_ase_sf"/>
</dbReference>
<evidence type="ECO:0000313" key="13">
    <source>
        <dbReference type="EMBL" id="ESO02937.1"/>
    </source>
</evidence>
<evidence type="ECO:0000256" key="7">
    <source>
        <dbReference type="ARBA" id="ARBA00022801"/>
    </source>
</evidence>
<comment type="subcellular location">
    <subcellularLocation>
        <location evidence="2">Cytoplasm</location>
        <location evidence="2">Cytoskeleton</location>
    </subcellularLocation>
    <subcellularLocation>
        <location evidence="1">Membrane</location>
        <topology evidence="1">Peripheral membrane protein</topology>
    </subcellularLocation>
</comment>
<evidence type="ECO:0000256" key="2">
    <source>
        <dbReference type="ARBA" id="ARBA00004245"/>
    </source>
</evidence>
<dbReference type="SMART" id="SM00128">
    <property type="entry name" value="IPPc"/>
    <property type="match status" value="1"/>
</dbReference>
<dbReference type="KEGG" id="hro:HELRODRAFT_192166"/>
<proteinExistence type="inferred from homology"/>
<dbReference type="CTD" id="20212179"/>
<dbReference type="GO" id="GO:0034485">
    <property type="term" value="F:phosphatidylinositol-3,4,5-trisphosphate 5-phosphatase activity"/>
    <property type="evidence" value="ECO:0007669"/>
    <property type="project" value="UniProtKB-EC"/>
</dbReference>
<dbReference type="GO" id="GO:0050776">
    <property type="term" value="P:regulation of immune response"/>
    <property type="evidence" value="ECO:0000318"/>
    <property type="project" value="GO_Central"/>
</dbReference>
<reference evidence="14" key="3">
    <citation type="submission" date="2015-06" db="UniProtKB">
        <authorList>
            <consortium name="EnsemblMetazoa"/>
        </authorList>
    </citation>
    <scope>IDENTIFICATION</scope>
</reference>
<evidence type="ECO:0000313" key="15">
    <source>
        <dbReference type="Proteomes" id="UP000015101"/>
    </source>
</evidence>
<dbReference type="InterPro" id="IPR057510">
    <property type="entry name" value="C2_SHIP1-2_first"/>
</dbReference>